<gene>
    <name evidence="1" type="ORF">MLD38_003922</name>
</gene>
<name>A0ACB9S5F3_9MYRT</name>
<evidence type="ECO:0000313" key="2">
    <source>
        <dbReference type="Proteomes" id="UP001057402"/>
    </source>
</evidence>
<sequence>MPSEAGFSDSELSHNMVFYSGDLQFYLSALEEELLKIHVFRRELPLCYEVVTQTIEAWKEKLKDEVMSPGQTVLEEFQPLKDDNDVNNDVVRVEEEGDNDEDDDREKETKSGWLSSMRLWNPIPDLNAQQDAGEDCQDAALHKKLRRSGSEAIAERSISPSERQQHRRGREKGEEKQKEGSGQRKKRRCWSAELHSQFLNALQELGGPRFASPKHIKARMKVDGLTNEEIKSHLQKYRLHASSPSIQGDGDAPTQPPQAPAHLVIVGSIWVPPSDLPAVTGSSSLAPANKIHAPAAYLADPNVKIALTTDSSSSTHTVTDP</sequence>
<reference evidence="2" key="1">
    <citation type="journal article" date="2023" name="Front. Plant Sci.">
        <title>Chromosomal-level genome assembly of Melastoma candidum provides insights into trichome evolution.</title>
        <authorList>
            <person name="Zhong Y."/>
            <person name="Wu W."/>
            <person name="Sun C."/>
            <person name="Zou P."/>
            <person name="Liu Y."/>
            <person name="Dai S."/>
            <person name="Zhou R."/>
        </authorList>
    </citation>
    <scope>NUCLEOTIDE SEQUENCE [LARGE SCALE GENOMIC DNA]</scope>
</reference>
<dbReference type="Proteomes" id="UP001057402">
    <property type="component" value="Chromosome 2"/>
</dbReference>
<accession>A0ACB9S5F3</accession>
<comment type="caution">
    <text evidence="1">The sequence shown here is derived from an EMBL/GenBank/DDBJ whole genome shotgun (WGS) entry which is preliminary data.</text>
</comment>
<organism evidence="1 2">
    <name type="scientific">Melastoma candidum</name>
    <dbReference type="NCBI Taxonomy" id="119954"/>
    <lineage>
        <taxon>Eukaryota</taxon>
        <taxon>Viridiplantae</taxon>
        <taxon>Streptophyta</taxon>
        <taxon>Embryophyta</taxon>
        <taxon>Tracheophyta</taxon>
        <taxon>Spermatophyta</taxon>
        <taxon>Magnoliopsida</taxon>
        <taxon>eudicotyledons</taxon>
        <taxon>Gunneridae</taxon>
        <taxon>Pentapetalae</taxon>
        <taxon>rosids</taxon>
        <taxon>malvids</taxon>
        <taxon>Myrtales</taxon>
        <taxon>Melastomataceae</taxon>
        <taxon>Melastomatoideae</taxon>
        <taxon>Melastomateae</taxon>
        <taxon>Melastoma</taxon>
    </lineage>
</organism>
<keyword evidence="2" id="KW-1185">Reference proteome</keyword>
<proteinExistence type="predicted"/>
<protein>
    <submittedName>
        <fullName evidence="1">Uncharacterized protein</fullName>
    </submittedName>
</protein>
<dbReference type="EMBL" id="CM042881">
    <property type="protein sequence ID" value="KAI4385937.1"/>
    <property type="molecule type" value="Genomic_DNA"/>
</dbReference>
<evidence type="ECO:0000313" key="1">
    <source>
        <dbReference type="EMBL" id="KAI4385937.1"/>
    </source>
</evidence>